<feature type="transmembrane region" description="Helical" evidence="1">
    <location>
        <begin position="366"/>
        <end position="382"/>
    </location>
</feature>
<accession>A0A7W7T7R5</accession>
<feature type="transmembrane region" description="Helical" evidence="1">
    <location>
        <begin position="187"/>
        <end position="209"/>
    </location>
</feature>
<dbReference type="RefSeq" id="WP_184673282.1">
    <property type="nucleotide sequence ID" value="NZ_BAABAI010000041.1"/>
</dbReference>
<dbReference type="AlphaFoldDB" id="A0A7W7T7R5"/>
<evidence type="ECO:0000259" key="2">
    <source>
        <dbReference type="Pfam" id="PF03703"/>
    </source>
</evidence>
<evidence type="ECO:0000256" key="1">
    <source>
        <dbReference type="SAM" id="Phobius"/>
    </source>
</evidence>
<comment type="caution">
    <text evidence="3">The sequence shown here is derived from an EMBL/GenBank/DDBJ whole genome shotgun (WGS) entry which is preliminary data.</text>
</comment>
<keyword evidence="1" id="KW-0472">Membrane</keyword>
<protein>
    <submittedName>
        <fullName evidence="3">Putative membrane protein</fullName>
    </submittedName>
</protein>
<name>A0A7W7T7R5_9PSEU</name>
<dbReference type="PANTHER" id="PTHR34473">
    <property type="entry name" value="UPF0699 TRANSMEMBRANE PROTEIN YDBS"/>
    <property type="match status" value="1"/>
</dbReference>
<feature type="transmembrane region" description="Helical" evidence="1">
    <location>
        <begin position="37"/>
        <end position="53"/>
    </location>
</feature>
<gene>
    <name evidence="3" type="ORF">F4559_005424</name>
</gene>
<dbReference type="Proteomes" id="UP000542674">
    <property type="component" value="Unassembled WGS sequence"/>
</dbReference>
<evidence type="ECO:0000313" key="4">
    <source>
        <dbReference type="Proteomes" id="UP000542674"/>
    </source>
</evidence>
<dbReference type="Pfam" id="PF03703">
    <property type="entry name" value="bPH_2"/>
    <property type="match status" value="3"/>
</dbReference>
<keyword evidence="1" id="KW-0812">Transmembrane</keyword>
<reference evidence="3 4" key="1">
    <citation type="submission" date="2020-08" db="EMBL/GenBank/DDBJ databases">
        <title>Sequencing the genomes of 1000 actinobacteria strains.</title>
        <authorList>
            <person name="Klenk H.-P."/>
        </authorList>
    </citation>
    <scope>NUCLEOTIDE SEQUENCE [LARGE SCALE GENOMIC DNA]</scope>
    <source>
        <strain evidence="3 4">DSM 45084</strain>
    </source>
</reference>
<organism evidence="3 4">
    <name type="scientific">Saccharothrix violaceirubra</name>
    <dbReference type="NCBI Taxonomy" id="413306"/>
    <lineage>
        <taxon>Bacteria</taxon>
        <taxon>Bacillati</taxon>
        <taxon>Actinomycetota</taxon>
        <taxon>Actinomycetes</taxon>
        <taxon>Pseudonocardiales</taxon>
        <taxon>Pseudonocardiaceae</taxon>
        <taxon>Saccharothrix</taxon>
    </lineage>
</organism>
<feature type="domain" description="YdbS-like PH" evidence="2">
    <location>
        <begin position="407"/>
        <end position="474"/>
    </location>
</feature>
<feature type="domain" description="YdbS-like PH" evidence="2">
    <location>
        <begin position="259"/>
        <end position="340"/>
    </location>
</feature>
<feature type="transmembrane region" description="Helical" evidence="1">
    <location>
        <begin position="236"/>
        <end position="257"/>
    </location>
</feature>
<dbReference type="PIRSF" id="PIRSF026631">
    <property type="entry name" value="UCP026631"/>
    <property type="match status" value="1"/>
</dbReference>
<dbReference type="PANTHER" id="PTHR34473:SF2">
    <property type="entry name" value="UPF0699 TRANSMEMBRANE PROTEIN YDBT"/>
    <property type="match status" value="1"/>
</dbReference>
<sequence length="506" mass="55193">MTDPNLPAAPEYREDDDRAGWHRLDVRMLVVRPLNELLGLIPLLVGLLVLGNGDVWRTVVSGVVIAAVVLFGLLHWLTTRYRITDEQVELRTGLLVRKRLAVPRDRIRSVDLTAKPGHRLFGLSAIKVGTGRQDKPGEDGLTLDAVTSAEAERLRLLLLERRAPDTTADTAVAGTTLSTLDKRWLRFAPLTLSGLVAVGALAGVVFNAARDVDVDLMKPLTDAAIRLAHEPATTSVPLIAGAVVTLSTIGSLVFYVVQYWNFRLTREPDRTIRVRRGLVTTRSVSISEDRLRGVEIREPLMLRWGRGARTAAVTTGLGTKGASDLLLPPAPAPEAHRVAAEVLRAERSPTEAPLSPHPTAALRRRMVRALVPPVILTGVLAWSAPSWTWQAALALTAFCAYLGWDRYRALGHALSDGYLVTRSGSLLRETAALHQSGVIGWRIRRSYFQRRAGLATISATTAAGDGEYHVVDVAERDGLTFAATAVPDLLRPFLIEDDQNDQATPE</sequence>
<keyword evidence="1" id="KW-1133">Transmembrane helix</keyword>
<proteinExistence type="predicted"/>
<feature type="domain" description="YdbS-like PH" evidence="2">
    <location>
        <begin position="76"/>
        <end position="155"/>
    </location>
</feature>
<dbReference type="InterPro" id="IPR014529">
    <property type="entry name" value="UCP026631"/>
</dbReference>
<dbReference type="EMBL" id="JACHJS010000001">
    <property type="protein sequence ID" value="MBB4968065.1"/>
    <property type="molecule type" value="Genomic_DNA"/>
</dbReference>
<keyword evidence="4" id="KW-1185">Reference proteome</keyword>
<feature type="transmembrane region" description="Helical" evidence="1">
    <location>
        <begin position="59"/>
        <end position="77"/>
    </location>
</feature>
<evidence type="ECO:0000313" key="3">
    <source>
        <dbReference type="EMBL" id="MBB4968065.1"/>
    </source>
</evidence>
<dbReference type="InterPro" id="IPR005182">
    <property type="entry name" value="YdbS-like_PH"/>
</dbReference>